<name>A0ACC2XCD0_9TREE</name>
<organism evidence="1 2">
    <name type="scientific">Naganishia onofrii</name>
    <dbReference type="NCBI Taxonomy" id="1851511"/>
    <lineage>
        <taxon>Eukaryota</taxon>
        <taxon>Fungi</taxon>
        <taxon>Dikarya</taxon>
        <taxon>Basidiomycota</taxon>
        <taxon>Agaricomycotina</taxon>
        <taxon>Tremellomycetes</taxon>
        <taxon>Filobasidiales</taxon>
        <taxon>Filobasidiaceae</taxon>
        <taxon>Naganishia</taxon>
    </lineage>
</organism>
<sequence>MQGDNRGYARDDGDYQRARERSPVRRQGDYSQRQREYGGAGVEWHGAADERVPPPRRYESHAAGYGYPPEQQRGSGRTGDGGRWETGREVHDGRYQAHGHGQEHGHGYRSHEGYQPPSVSSSSHAYASIGRQGEGLPYDDYSTQQQQPQQPYTPAQGEYHDAALGYGGEREWSSAGHGHGQQQQQQQQQGPSEKSRDVIFLGLEPTYTEEAMLEFLRTRCGAQVDKATLVRDRATGGLRGFGFASFSSQTAADQFIHAHFPHIAIPSVYPNNPPMSVKIDYAGTTAGGASGGGGGGQGRQGQERGWQDPRSAVLGGNEGMRDIAPAGEGNRVLLMRGLAPDSTHEEIRDRIGAEIVRLASSTNGEHGAPSTTIADGRQVIERVILIRNKHTKLCAGFGFIELATPALATALLAHLLSRTAQPVGFVINGRPVACSFANMQAFAPVGPEGVGEAWCFPCPANAKPGGIGGQAAGGWCKYWDDTCGASLLDVSPELGTEGHAEQIAREPALERFLHALDSAADPSQGLGKDQSHALGSGSGSGSGSGTPLTAGGIGAIKLLPLRVGAKKNKEADAMVALPVAGADRQNTSGASHSPVNVFGQQEDDEPAALPSKTYPGRGKQGAAVGSFTKKPFIRESLTVMSNARASLSAIKTNPYISSIVSHRLSSSIHGMQKNLLDETACQAGRTRKQAVTDTTSSESSAPAYRDRAAERRSVFNQPAMPLPESSRASTKRKYAEAPVAPPKPEPALEPAKDETNKGNQLLKKMGWAAGTGLGLEGEGRVAPVEALLYGERVGLGAAKGRDPTKYQGPDGYASLAKDGARQRYEQG</sequence>
<gene>
    <name evidence="1" type="ORF">QFC24_004632</name>
</gene>
<keyword evidence="2" id="KW-1185">Reference proteome</keyword>
<accession>A0ACC2XCD0</accession>
<evidence type="ECO:0000313" key="1">
    <source>
        <dbReference type="EMBL" id="KAJ9121296.1"/>
    </source>
</evidence>
<reference evidence="1" key="1">
    <citation type="submission" date="2023-04" db="EMBL/GenBank/DDBJ databases">
        <title>Draft Genome sequencing of Naganishia species isolated from polar environments using Oxford Nanopore Technology.</title>
        <authorList>
            <person name="Leo P."/>
            <person name="Venkateswaran K."/>
        </authorList>
    </citation>
    <scope>NUCLEOTIDE SEQUENCE</scope>
    <source>
        <strain evidence="1">DBVPG 5303</strain>
    </source>
</reference>
<protein>
    <submittedName>
        <fullName evidence="1">Uncharacterized protein</fullName>
    </submittedName>
</protein>
<dbReference type="EMBL" id="JASBWV010000017">
    <property type="protein sequence ID" value="KAJ9121296.1"/>
    <property type="molecule type" value="Genomic_DNA"/>
</dbReference>
<proteinExistence type="predicted"/>
<comment type="caution">
    <text evidence="1">The sequence shown here is derived from an EMBL/GenBank/DDBJ whole genome shotgun (WGS) entry which is preliminary data.</text>
</comment>
<evidence type="ECO:0000313" key="2">
    <source>
        <dbReference type="Proteomes" id="UP001234202"/>
    </source>
</evidence>
<dbReference type="Proteomes" id="UP001234202">
    <property type="component" value="Unassembled WGS sequence"/>
</dbReference>